<feature type="domain" description="DUF2231" evidence="2">
    <location>
        <begin position="5"/>
        <end position="151"/>
    </location>
</feature>
<keyword evidence="1" id="KW-1133">Transmembrane helix</keyword>
<dbReference type="Proteomes" id="UP001500221">
    <property type="component" value="Unassembled WGS sequence"/>
</dbReference>
<name>A0ABP9PUG1_9ACTN</name>
<keyword evidence="1" id="KW-0812">Transmembrane</keyword>
<evidence type="ECO:0000259" key="2">
    <source>
        <dbReference type="Pfam" id="PF09990"/>
    </source>
</evidence>
<sequence>MEINGLPLHALVVHAAVVFTPLAAIAGVLYAAVPTFRDWLRWPLVGLAAVALVSIWVAYFSGESVEEANPASYDPATLPERADLLETHESRAGVLRISVTVFALVTFAAAWLHTRTGPVRIGLSAGVGALAVLTAVYCVLTGDAGAKLAWDGVQG</sequence>
<keyword evidence="4" id="KW-1185">Reference proteome</keyword>
<protein>
    <recommendedName>
        <fullName evidence="2">DUF2231 domain-containing protein</fullName>
    </recommendedName>
</protein>
<reference evidence="4" key="1">
    <citation type="journal article" date="2019" name="Int. J. Syst. Evol. Microbiol.">
        <title>The Global Catalogue of Microorganisms (GCM) 10K type strain sequencing project: providing services to taxonomists for standard genome sequencing and annotation.</title>
        <authorList>
            <consortium name="The Broad Institute Genomics Platform"/>
            <consortium name="The Broad Institute Genome Sequencing Center for Infectious Disease"/>
            <person name="Wu L."/>
            <person name="Ma J."/>
        </authorList>
    </citation>
    <scope>NUCLEOTIDE SEQUENCE [LARGE SCALE GENOMIC DNA]</scope>
    <source>
        <strain evidence="4">JCM 18459</strain>
    </source>
</reference>
<keyword evidence="1" id="KW-0472">Membrane</keyword>
<evidence type="ECO:0000256" key="1">
    <source>
        <dbReference type="SAM" id="Phobius"/>
    </source>
</evidence>
<accession>A0ABP9PUG1</accession>
<organism evidence="3 4">
    <name type="scientific">Nocardioides marinquilinus</name>
    <dbReference type="NCBI Taxonomy" id="1210400"/>
    <lineage>
        <taxon>Bacteria</taxon>
        <taxon>Bacillati</taxon>
        <taxon>Actinomycetota</taxon>
        <taxon>Actinomycetes</taxon>
        <taxon>Propionibacteriales</taxon>
        <taxon>Nocardioidaceae</taxon>
        <taxon>Nocardioides</taxon>
    </lineage>
</organism>
<dbReference type="EMBL" id="BAABKG010000004">
    <property type="protein sequence ID" value="GAA5152402.1"/>
    <property type="molecule type" value="Genomic_DNA"/>
</dbReference>
<dbReference type="Pfam" id="PF09990">
    <property type="entry name" value="DUF2231"/>
    <property type="match status" value="1"/>
</dbReference>
<proteinExistence type="predicted"/>
<dbReference type="InterPro" id="IPR019251">
    <property type="entry name" value="DUF2231_TM"/>
</dbReference>
<comment type="caution">
    <text evidence="3">The sequence shown here is derived from an EMBL/GenBank/DDBJ whole genome shotgun (WGS) entry which is preliminary data.</text>
</comment>
<feature type="transmembrane region" description="Helical" evidence="1">
    <location>
        <begin position="39"/>
        <end position="60"/>
    </location>
</feature>
<evidence type="ECO:0000313" key="3">
    <source>
        <dbReference type="EMBL" id="GAA5152402.1"/>
    </source>
</evidence>
<gene>
    <name evidence="3" type="ORF">GCM10023340_32660</name>
</gene>
<dbReference type="RefSeq" id="WP_345460898.1">
    <property type="nucleotide sequence ID" value="NZ_BAABKG010000004.1"/>
</dbReference>
<feature type="transmembrane region" description="Helical" evidence="1">
    <location>
        <begin position="12"/>
        <end position="33"/>
    </location>
</feature>
<feature type="transmembrane region" description="Helical" evidence="1">
    <location>
        <begin position="94"/>
        <end position="113"/>
    </location>
</feature>
<feature type="transmembrane region" description="Helical" evidence="1">
    <location>
        <begin position="119"/>
        <end position="140"/>
    </location>
</feature>
<evidence type="ECO:0000313" key="4">
    <source>
        <dbReference type="Proteomes" id="UP001500221"/>
    </source>
</evidence>